<dbReference type="OrthoDB" id="9806395at2"/>
<gene>
    <name evidence="2" type="ORF">EDD65_10963</name>
</gene>
<organism evidence="2 3">
    <name type="scientific">Keratinibaculum paraultunense</name>
    <dbReference type="NCBI Taxonomy" id="1278232"/>
    <lineage>
        <taxon>Bacteria</taxon>
        <taxon>Bacillati</taxon>
        <taxon>Bacillota</taxon>
        <taxon>Tissierellia</taxon>
        <taxon>Tissierellales</taxon>
        <taxon>Tepidimicrobiaceae</taxon>
        <taxon>Keratinibaculum</taxon>
    </lineage>
</organism>
<dbReference type="SUPFAM" id="SSF53300">
    <property type="entry name" value="vWA-like"/>
    <property type="match status" value="2"/>
</dbReference>
<evidence type="ECO:0000313" key="2">
    <source>
        <dbReference type="EMBL" id="TCS88021.1"/>
    </source>
</evidence>
<protein>
    <submittedName>
        <fullName evidence="2">Ca-activated chloride channel family protein</fullName>
    </submittedName>
</protein>
<keyword evidence="3" id="KW-1185">Reference proteome</keyword>
<reference evidence="2 3" key="1">
    <citation type="submission" date="2019-03" db="EMBL/GenBank/DDBJ databases">
        <title>Genomic Encyclopedia of Type Strains, Phase IV (KMG-IV): sequencing the most valuable type-strain genomes for metagenomic binning, comparative biology and taxonomic classification.</title>
        <authorList>
            <person name="Goeker M."/>
        </authorList>
    </citation>
    <scope>NUCLEOTIDE SEQUENCE [LARGE SCALE GENOMIC DNA]</scope>
    <source>
        <strain evidence="2 3">DSM 26752</strain>
    </source>
</reference>
<evidence type="ECO:0000313" key="3">
    <source>
        <dbReference type="Proteomes" id="UP000294567"/>
    </source>
</evidence>
<accession>A0A4R3KTJ4</accession>
<dbReference type="Proteomes" id="UP000294567">
    <property type="component" value="Unassembled WGS sequence"/>
</dbReference>
<feature type="domain" description="VWFA" evidence="1">
    <location>
        <begin position="1"/>
        <end position="82"/>
    </location>
</feature>
<evidence type="ECO:0000259" key="1">
    <source>
        <dbReference type="PROSITE" id="PS50234"/>
    </source>
</evidence>
<dbReference type="Gene3D" id="3.40.50.410">
    <property type="entry name" value="von Willebrand factor, type A domain"/>
    <property type="match status" value="1"/>
</dbReference>
<dbReference type="RefSeq" id="WP_158280031.1">
    <property type="nucleotide sequence ID" value="NZ_CP068564.1"/>
</dbReference>
<dbReference type="InterPro" id="IPR036465">
    <property type="entry name" value="vWFA_dom_sf"/>
</dbReference>
<dbReference type="InterPro" id="IPR002035">
    <property type="entry name" value="VWF_A"/>
</dbReference>
<dbReference type="PROSITE" id="PS50234">
    <property type="entry name" value="VWFA"/>
    <property type="match status" value="2"/>
</dbReference>
<dbReference type="AlphaFoldDB" id="A0A4R3KTJ4"/>
<dbReference type="Pfam" id="PF13519">
    <property type="entry name" value="VWA_2"/>
    <property type="match status" value="1"/>
</dbReference>
<proteinExistence type="predicted"/>
<dbReference type="EMBL" id="SMAE01000009">
    <property type="protein sequence ID" value="TCS88021.1"/>
    <property type="molecule type" value="Genomic_DNA"/>
</dbReference>
<feature type="domain" description="VWFA" evidence="1">
    <location>
        <begin position="127"/>
        <end position="230"/>
    </location>
</feature>
<name>A0A4R3KTJ4_9FIRM</name>
<comment type="caution">
    <text evidence="2">The sequence shown here is derived from an EMBL/GenBank/DDBJ whole genome shotgun (WGS) entry which is preliminary data.</text>
</comment>
<sequence>MLRQIILISDGQSNKGPNPGEVSELALKEDIRVNTIGIIDNNKNQMAIMELEDIAERGGGVCELTHLNHLSETLSRVTINSIYTTIEEMVSHELKEIIDMDIKDIHPVEREKFVKLIDMIGNEADLKCLILLDASGSMKNKIDIAKKSVLELLLFLEERKGKNEVGVLIFPGKEEYYDLLCDFTEDIDELKNSLDNINIGGITPTGYAIEGAIDIFVNARYDDIPYNHIV</sequence>